<dbReference type="PRINTS" id="PR01217">
    <property type="entry name" value="PRICHEXTENSN"/>
</dbReference>
<dbReference type="PROSITE" id="PS50102">
    <property type="entry name" value="RRM"/>
    <property type="match status" value="1"/>
</dbReference>
<dbReference type="InterPro" id="IPR000504">
    <property type="entry name" value="RRM_dom"/>
</dbReference>
<feature type="domain" description="RRM" evidence="7">
    <location>
        <begin position="406"/>
        <end position="484"/>
    </location>
</feature>
<keyword evidence="8" id="KW-1185">Reference proteome</keyword>
<dbReference type="SMART" id="SM00360">
    <property type="entry name" value="RRM"/>
    <property type="match status" value="1"/>
</dbReference>
<dbReference type="AlphaFoldDB" id="A0A8B7YYV0"/>
<dbReference type="GO" id="GO:0003729">
    <property type="term" value="F:mRNA binding"/>
    <property type="evidence" value="ECO:0007669"/>
    <property type="project" value="InterPro"/>
</dbReference>
<feature type="compositionally biased region" description="Pro residues" evidence="6">
    <location>
        <begin position="92"/>
        <end position="122"/>
    </location>
</feature>
<evidence type="ECO:0000256" key="5">
    <source>
        <dbReference type="PROSITE-ProRule" id="PRU00176"/>
    </source>
</evidence>
<dbReference type="KEGG" id="aplc:110983523"/>
<comment type="similarity">
    <text evidence="1">Belongs to the RRM RBM42 family.</text>
</comment>
<dbReference type="PANTHER" id="PTHR47640:SF11">
    <property type="entry name" value="RNA-BINDING PROTEIN 42"/>
    <property type="match status" value="1"/>
</dbReference>
<dbReference type="RefSeq" id="XP_022098524.1">
    <property type="nucleotide sequence ID" value="XM_022242832.1"/>
</dbReference>
<reference evidence="9 10" key="1">
    <citation type="submission" date="2025-04" db="UniProtKB">
        <authorList>
            <consortium name="RefSeq"/>
        </authorList>
    </citation>
    <scope>IDENTIFICATION</scope>
</reference>
<feature type="region of interest" description="Disordered" evidence="6">
    <location>
        <begin position="15"/>
        <end position="176"/>
    </location>
</feature>
<evidence type="ECO:0000256" key="3">
    <source>
        <dbReference type="ARBA" id="ARBA00022884"/>
    </source>
</evidence>
<dbReference type="InterPro" id="IPR034215">
    <property type="entry name" value="RBM42_RRM"/>
</dbReference>
<dbReference type="CDD" id="cd12383">
    <property type="entry name" value="RRM_RBM42"/>
    <property type="match status" value="1"/>
</dbReference>
<proteinExistence type="inferred from homology"/>
<feature type="region of interest" description="Disordered" evidence="6">
    <location>
        <begin position="289"/>
        <end position="309"/>
    </location>
</feature>
<evidence type="ECO:0000256" key="4">
    <source>
        <dbReference type="ARBA" id="ARBA00030574"/>
    </source>
</evidence>
<dbReference type="Pfam" id="PF00076">
    <property type="entry name" value="RRM_1"/>
    <property type="match status" value="1"/>
</dbReference>
<feature type="compositionally biased region" description="Basic and acidic residues" evidence="6">
    <location>
        <begin position="23"/>
        <end position="44"/>
    </location>
</feature>
<evidence type="ECO:0000256" key="2">
    <source>
        <dbReference type="ARBA" id="ARBA00015192"/>
    </source>
</evidence>
<dbReference type="SUPFAM" id="SSF54928">
    <property type="entry name" value="RNA-binding domain, RBD"/>
    <property type="match status" value="1"/>
</dbReference>
<accession>A0A8B7YYV0</accession>
<feature type="compositionally biased region" description="Pro residues" evidence="6">
    <location>
        <begin position="63"/>
        <end position="72"/>
    </location>
</feature>
<evidence type="ECO:0000313" key="10">
    <source>
        <dbReference type="RefSeq" id="XP_022098524.1"/>
    </source>
</evidence>
<evidence type="ECO:0000259" key="7">
    <source>
        <dbReference type="PROSITE" id="PS50102"/>
    </source>
</evidence>
<evidence type="ECO:0000313" key="9">
    <source>
        <dbReference type="RefSeq" id="XP_022098523.1"/>
    </source>
</evidence>
<dbReference type="InterPro" id="IPR012677">
    <property type="entry name" value="Nucleotide-bd_a/b_plait_sf"/>
</dbReference>
<evidence type="ECO:0000256" key="1">
    <source>
        <dbReference type="ARBA" id="ARBA00007408"/>
    </source>
</evidence>
<keyword evidence="3 5" id="KW-0694">RNA-binding</keyword>
<organism evidence="8 10">
    <name type="scientific">Acanthaster planci</name>
    <name type="common">Crown-of-thorns starfish</name>
    <dbReference type="NCBI Taxonomy" id="133434"/>
    <lineage>
        <taxon>Eukaryota</taxon>
        <taxon>Metazoa</taxon>
        <taxon>Echinodermata</taxon>
        <taxon>Eleutherozoa</taxon>
        <taxon>Asterozoa</taxon>
        <taxon>Asteroidea</taxon>
        <taxon>Valvatacea</taxon>
        <taxon>Valvatida</taxon>
        <taxon>Acanthasteridae</taxon>
        <taxon>Acanthaster</taxon>
    </lineage>
</organism>
<dbReference type="InterPro" id="IPR050825">
    <property type="entry name" value="RBM42_RBP45_47-like"/>
</dbReference>
<protein>
    <recommendedName>
        <fullName evidence="2">RNA-binding protein 42</fullName>
    </recommendedName>
    <alternativeName>
        <fullName evidence="4">RNA-binding motif protein 42</fullName>
    </alternativeName>
</protein>
<dbReference type="InterPro" id="IPR035979">
    <property type="entry name" value="RBD_domain_sf"/>
</dbReference>
<dbReference type="CTD" id="79171"/>
<dbReference type="Proteomes" id="UP000694845">
    <property type="component" value="Unplaced"/>
</dbReference>
<dbReference type="GeneID" id="110983523"/>
<dbReference type="Gene3D" id="3.30.70.330">
    <property type="match status" value="1"/>
</dbReference>
<sequence length="505" mass="55819">MYMYLVKRTFKMAAPRTSRPHLGRKEDEMDERKMMEEEMNRFEQEIQTGQDEEEADLQGSASPGPPMVPPGIPQALSVLGTPDPNLMNLRFPAPPEITPPAPQPMTTPAPSEPPSLHPPTPGGAPLRFAVLPPPPPPGTIPTSTPLEPPSSYQQPPSTEGQRLPVPGQMSSQPFPPGVQQVVAEAQPLPPRPAFVPHSVRARAPVPAHRPPMNPMHRPQMPHHPVPPFINSLPRPRGPMNFPAMHHPGGPPQGPPPGPMLPPGYPMMPPRPMRMAQPSPTVIQAKPVKFSQTKKEEKTDRPSGTPKVESVTISQQAYKVQSPAFTQPAAASQLPGMYAATAAVAQPAAVDYSTMAQQQQQHQNAEAVAGTSTAEQKKKEKKKKFIRTAASTVWEDDSLAEWDSNDFRIFCGDLGNEVTEDLLAKVFGRYPSFLKAKVVRDKRTSKTKGYGFVSFKDPNDFVQAMREWNGKYVGNRPIKLRKSTWKDRNMDTYRKKQKEKQKLGLR</sequence>
<name>A0A8B7YYV0_ACAPL</name>
<dbReference type="RefSeq" id="XP_022098523.1">
    <property type="nucleotide sequence ID" value="XM_022242831.1"/>
</dbReference>
<dbReference type="OrthoDB" id="1749473at2759"/>
<feature type="region of interest" description="Disordered" evidence="6">
    <location>
        <begin position="360"/>
        <end position="381"/>
    </location>
</feature>
<evidence type="ECO:0000313" key="8">
    <source>
        <dbReference type="Proteomes" id="UP000694845"/>
    </source>
</evidence>
<evidence type="ECO:0000256" key="6">
    <source>
        <dbReference type="SAM" id="MobiDB-lite"/>
    </source>
</evidence>
<feature type="compositionally biased region" description="Polar residues" evidence="6">
    <location>
        <begin position="150"/>
        <end position="160"/>
    </location>
</feature>
<dbReference type="PANTHER" id="PTHR47640">
    <property type="entry name" value="TRNA SELENOCYSTEINE 1-ASSOCIATED PROTEIN 1-RELATED-RELATED"/>
    <property type="match status" value="1"/>
</dbReference>
<dbReference type="OMA" id="QAWEDNS"/>
<gene>
    <name evidence="9 10" type="primary">LOC110983523</name>
</gene>